<dbReference type="CDD" id="cd00782">
    <property type="entry name" value="MutL_Trans"/>
    <property type="match status" value="1"/>
</dbReference>
<dbReference type="GO" id="GO:0032300">
    <property type="term" value="C:mismatch repair complex"/>
    <property type="evidence" value="ECO:0007669"/>
    <property type="project" value="InterPro"/>
</dbReference>
<evidence type="ECO:0000256" key="4">
    <source>
        <dbReference type="HAMAP-Rule" id="MF_00149"/>
    </source>
</evidence>
<dbReference type="InterPro" id="IPR020667">
    <property type="entry name" value="DNA_mismatch_repair_MutL"/>
</dbReference>
<proteinExistence type="inferred from homology"/>
<dbReference type="GO" id="GO:0005524">
    <property type="term" value="F:ATP binding"/>
    <property type="evidence" value="ECO:0007669"/>
    <property type="project" value="InterPro"/>
</dbReference>
<dbReference type="OrthoDB" id="9763467at2"/>
<dbReference type="GO" id="GO:0030983">
    <property type="term" value="F:mismatched DNA binding"/>
    <property type="evidence" value="ECO:0007669"/>
    <property type="project" value="InterPro"/>
</dbReference>
<dbReference type="InterPro" id="IPR014790">
    <property type="entry name" value="MutL_C"/>
</dbReference>
<dbReference type="InterPro" id="IPR037198">
    <property type="entry name" value="MutL_C_sf"/>
</dbReference>
<dbReference type="HAMAP" id="MF_00149">
    <property type="entry name" value="DNA_mis_repair"/>
    <property type="match status" value="1"/>
</dbReference>
<keyword evidence="2 4" id="KW-0227">DNA damage</keyword>
<dbReference type="FunFam" id="3.30.565.10:FF:000003">
    <property type="entry name" value="DNA mismatch repair endonuclease MutL"/>
    <property type="match status" value="1"/>
</dbReference>
<feature type="domain" description="DNA mismatch repair protein S5" evidence="7">
    <location>
        <begin position="209"/>
        <end position="327"/>
    </location>
</feature>
<evidence type="ECO:0000259" key="6">
    <source>
        <dbReference type="SMART" id="SM00853"/>
    </source>
</evidence>
<keyword evidence="3 4" id="KW-0234">DNA repair</keyword>
<evidence type="ECO:0000259" key="7">
    <source>
        <dbReference type="SMART" id="SM01340"/>
    </source>
</evidence>
<dbReference type="GO" id="GO:0006298">
    <property type="term" value="P:mismatch repair"/>
    <property type="evidence" value="ECO:0007669"/>
    <property type="project" value="UniProtKB-UniRule"/>
</dbReference>
<evidence type="ECO:0000256" key="1">
    <source>
        <dbReference type="ARBA" id="ARBA00006082"/>
    </source>
</evidence>
<dbReference type="InterPro" id="IPR042120">
    <property type="entry name" value="MutL_C_dimsub"/>
</dbReference>
<feature type="region of interest" description="Disordered" evidence="5">
    <location>
        <begin position="495"/>
        <end position="532"/>
    </location>
</feature>
<dbReference type="Gene3D" id="3.30.565.10">
    <property type="entry name" value="Histidine kinase-like ATPase, C-terminal domain"/>
    <property type="match status" value="1"/>
</dbReference>
<keyword evidence="9" id="KW-1185">Reference proteome</keyword>
<reference evidence="8" key="1">
    <citation type="journal article" date="2014" name="Genome Announc.">
        <title>Draft Genome Sequence of Clostridium straminisolvens Strain JCM 21531T, Isolated from a Cellulose-Degrading Bacterial Community.</title>
        <authorList>
            <person name="Yuki M."/>
            <person name="Oshima K."/>
            <person name="Suda W."/>
            <person name="Sakamoto M."/>
            <person name="Kitamura K."/>
            <person name="Iida T."/>
            <person name="Hattori M."/>
            <person name="Ohkuma M."/>
        </authorList>
    </citation>
    <scope>NUCLEOTIDE SEQUENCE [LARGE SCALE GENOMIC DNA]</scope>
    <source>
        <strain evidence="8">JCM 21531</strain>
    </source>
</reference>
<feature type="domain" description="MutL C-terminal dimerisation" evidence="6">
    <location>
        <begin position="544"/>
        <end position="686"/>
    </location>
</feature>
<dbReference type="InterPro" id="IPR002099">
    <property type="entry name" value="MutL/Mlh/PMS"/>
</dbReference>
<dbReference type="InterPro" id="IPR038973">
    <property type="entry name" value="MutL/Mlh/Pms-like"/>
</dbReference>
<dbReference type="STRING" id="1294263.JCM21531_3528"/>
<dbReference type="EMBL" id="BAVR01000051">
    <property type="protein sequence ID" value="GAE89953.1"/>
    <property type="molecule type" value="Genomic_DNA"/>
</dbReference>
<evidence type="ECO:0000313" key="9">
    <source>
        <dbReference type="Proteomes" id="UP000019109"/>
    </source>
</evidence>
<dbReference type="PANTHER" id="PTHR10073">
    <property type="entry name" value="DNA MISMATCH REPAIR PROTEIN MLH, PMS, MUTL"/>
    <property type="match status" value="1"/>
</dbReference>
<accession>W4VAY8</accession>
<dbReference type="SMART" id="SM00853">
    <property type="entry name" value="MutL_C"/>
    <property type="match status" value="1"/>
</dbReference>
<comment type="similarity">
    <text evidence="1 4">Belongs to the DNA mismatch repair MutL/HexB family.</text>
</comment>
<dbReference type="Pfam" id="PF13589">
    <property type="entry name" value="HATPase_c_3"/>
    <property type="match status" value="1"/>
</dbReference>
<dbReference type="SUPFAM" id="SSF54211">
    <property type="entry name" value="Ribosomal protein S5 domain 2-like"/>
    <property type="match status" value="1"/>
</dbReference>
<dbReference type="Gene3D" id="3.30.1540.20">
    <property type="entry name" value="MutL, C-terminal domain, dimerisation subdomain"/>
    <property type="match status" value="1"/>
</dbReference>
<dbReference type="PANTHER" id="PTHR10073:SF12">
    <property type="entry name" value="DNA MISMATCH REPAIR PROTEIN MLH1"/>
    <property type="match status" value="1"/>
</dbReference>
<dbReference type="RefSeq" id="WP_038290477.1">
    <property type="nucleotide sequence ID" value="NZ_BAVR01000051.1"/>
</dbReference>
<dbReference type="CDD" id="cd16926">
    <property type="entry name" value="HATPase_MutL-MLH-PMS-like"/>
    <property type="match status" value="1"/>
</dbReference>
<dbReference type="InterPro" id="IPR020568">
    <property type="entry name" value="Ribosomal_Su5_D2-typ_SF"/>
</dbReference>
<feature type="compositionally biased region" description="Basic and acidic residues" evidence="5">
    <location>
        <begin position="519"/>
        <end position="532"/>
    </location>
</feature>
<dbReference type="Pfam" id="PF08676">
    <property type="entry name" value="MutL_C"/>
    <property type="match status" value="1"/>
</dbReference>
<dbReference type="Proteomes" id="UP000019109">
    <property type="component" value="Unassembled WGS sequence"/>
</dbReference>
<dbReference type="Pfam" id="PF01119">
    <property type="entry name" value="DNA_mis_repair"/>
    <property type="match status" value="1"/>
</dbReference>
<evidence type="ECO:0000256" key="5">
    <source>
        <dbReference type="SAM" id="MobiDB-lite"/>
    </source>
</evidence>
<dbReference type="PROSITE" id="PS00058">
    <property type="entry name" value="DNA_MISMATCH_REPAIR_1"/>
    <property type="match status" value="1"/>
</dbReference>
<dbReference type="SUPFAM" id="SSF55874">
    <property type="entry name" value="ATPase domain of HSP90 chaperone/DNA topoisomerase II/histidine kinase"/>
    <property type="match status" value="1"/>
</dbReference>
<evidence type="ECO:0000313" key="8">
    <source>
        <dbReference type="EMBL" id="GAE89953.1"/>
    </source>
</evidence>
<dbReference type="InterPro" id="IPR014721">
    <property type="entry name" value="Ribsml_uS5_D2-typ_fold_subgr"/>
</dbReference>
<organism evidence="8 9">
    <name type="scientific">Acetivibrio straminisolvens JCM 21531</name>
    <dbReference type="NCBI Taxonomy" id="1294263"/>
    <lineage>
        <taxon>Bacteria</taxon>
        <taxon>Bacillati</taxon>
        <taxon>Bacillota</taxon>
        <taxon>Clostridia</taxon>
        <taxon>Eubacteriales</taxon>
        <taxon>Oscillospiraceae</taxon>
        <taxon>Acetivibrio</taxon>
    </lineage>
</organism>
<dbReference type="SMART" id="SM01340">
    <property type="entry name" value="DNA_mis_repair"/>
    <property type="match status" value="1"/>
</dbReference>
<dbReference type="InterPro" id="IPR036890">
    <property type="entry name" value="HATPase_C_sf"/>
</dbReference>
<comment type="caution">
    <text evidence="8">The sequence shown here is derived from an EMBL/GenBank/DDBJ whole genome shotgun (WGS) entry which is preliminary data.</text>
</comment>
<sequence length="730" mass="82640">MGKIVILDENTSNQIAAGEVVERPASVVKELVENSIDAGSTNISVEISNGGISFIKVVDNGSGIEEDDMEIAFERHSTSKIRKASDLEAITSLGFRGEALASIASVSTVEVTSRPAHREYGRYVKIQGGTLLESNQVGCPVGTTFIVRELFYNTPARFKFLKKDSTEAGYVSDIVSRIALGNPDISFRLISNRNTVIHTPGNNDLLSTIYSLYGKETAKECMEISYEDETIKITGYAGKPEIARANRNYQSIYLNRRYIKNKIISSAIDEAYKTYLMKSKFAFIVLYIELNPLLVDVNVHPTKMEVRFSREQDIFRAVYHAVNNALLSKTQIRNVSLADSPKNYFKFERSSKNEPGYVQQKMDTDRKFSGYNSGYSYDNFKIEKNHMLKEAWESIDVKDGAKVDNGKDEEINKSDIDRVKINKPIDNSINKPVNGFVNEQVNELVKEPVDEPVSKPIYETINKQIDEPVNKLIIKPEDISGKDCYDSCKSGYENKLTDIGNNPKDNRDDVDNNADMNSEEVKASENDKRPKKDAERNVFLDARIIGQVFSTYILLQNGEDLIVIDQHAAHERIRFEELKEKYAKNESLSQYLLAPAVIELTNQEISFIEEEKELLNKLGFIFESFGNNSIILRSVPIPDENVGIKEAFLAIVDFLMSKGKKYDRIIEEEALYKIACKSAVKANKKLDQIEIKGILEKLNMLENPYTCPHGRPTVIKITKHEFEKMFKRIV</sequence>
<gene>
    <name evidence="4" type="primary">mutL</name>
    <name evidence="8" type="ORF">JCM21531_3528</name>
</gene>
<protein>
    <recommendedName>
        <fullName evidence="4">DNA mismatch repair protein MutL</fullName>
    </recommendedName>
</protein>
<dbReference type="NCBIfam" id="TIGR00585">
    <property type="entry name" value="mutl"/>
    <property type="match status" value="1"/>
</dbReference>
<dbReference type="AlphaFoldDB" id="W4VAY8"/>
<dbReference type="InterPro" id="IPR014762">
    <property type="entry name" value="DNA_mismatch_repair_CS"/>
</dbReference>
<dbReference type="GO" id="GO:0140664">
    <property type="term" value="F:ATP-dependent DNA damage sensor activity"/>
    <property type="evidence" value="ECO:0007669"/>
    <property type="project" value="InterPro"/>
</dbReference>
<comment type="function">
    <text evidence="4">This protein is involved in the repair of mismatches in DNA. It is required for dam-dependent methyl-directed DNA mismatch repair. May act as a 'molecular matchmaker', a protein that promotes the formation of a stable complex between two or more DNA-binding proteins in an ATP-dependent manner without itself being part of a final effector complex.</text>
</comment>
<dbReference type="InterPro" id="IPR013507">
    <property type="entry name" value="DNA_mismatch_S5_2-like"/>
</dbReference>
<dbReference type="SUPFAM" id="SSF118116">
    <property type="entry name" value="DNA mismatch repair protein MutL"/>
    <property type="match status" value="1"/>
</dbReference>
<evidence type="ECO:0000256" key="2">
    <source>
        <dbReference type="ARBA" id="ARBA00022763"/>
    </source>
</evidence>
<dbReference type="Gene3D" id="3.30.230.10">
    <property type="match status" value="1"/>
</dbReference>
<dbReference type="GO" id="GO:0016887">
    <property type="term" value="F:ATP hydrolysis activity"/>
    <property type="evidence" value="ECO:0007669"/>
    <property type="project" value="InterPro"/>
</dbReference>
<evidence type="ECO:0000256" key="3">
    <source>
        <dbReference type="ARBA" id="ARBA00023204"/>
    </source>
</evidence>
<dbReference type="Gene3D" id="3.30.1370.100">
    <property type="entry name" value="MutL, C-terminal domain, regulatory subdomain"/>
    <property type="match status" value="1"/>
</dbReference>
<name>W4VAY8_9FIRM</name>
<dbReference type="InterPro" id="IPR042121">
    <property type="entry name" value="MutL_C_regsub"/>
</dbReference>